<dbReference type="SMART" id="SM00474">
    <property type="entry name" value="35EXOc"/>
    <property type="match status" value="1"/>
</dbReference>
<dbReference type="InterPro" id="IPR036754">
    <property type="entry name" value="YbaK/aa-tRNA-synt-asso_dom_sf"/>
</dbReference>
<dbReference type="InterPro" id="IPR012337">
    <property type="entry name" value="RNaseH-like_sf"/>
</dbReference>
<dbReference type="CDD" id="cd04332">
    <property type="entry name" value="YbaK_like"/>
    <property type="match status" value="1"/>
</dbReference>
<dbReference type="SUPFAM" id="SSF55826">
    <property type="entry name" value="YbaK/ProRS associated domain"/>
    <property type="match status" value="1"/>
</dbReference>
<dbReference type="SUPFAM" id="SSF51045">
    <property type="entry name" value="WW domain"/>
    <property type="match status" value="1"/>
</dbReference>
<organism evidence="3 4">
    <name type="scientific">Chrysophaeum taylorii</name>
    <dbReference type="NCBI Taxonomy" id="2483200"/>
    <lineage>
        <taxon>Eukaryota</taxon>
        <taxon>Sar</taxon>
        <taxon>Stramenopiles</taxon>
        <taxon>Ochrophyta</taxon>
        <taxon>Pelagophyceae</taxon>
        <taxon>Pelagomonadales</taxon>
        <taxon>Pelagomonadaceae</taxon>
        <taxon>Chrysophaeum</taxon>
    </lineage>
</organism>
<dbReference type="Pfam" id="PF08907">
    <property type="entry name" value="DUF1853"/>
    <property type="match status" value="2"/>
</dbReference>
<dbReference type="EMBL" id="JAQMWT010000393">
    <property type="protein sequence ID" value="KAJ8601963.1"/>
    <property type="molecule type" value="Genomic_DNA"/>
</dbReference>
<dbReference type="Gene3D" id="2.20.70.10">
    <property type="match status" value="1"/>
</dbReference>
<dbReference type="GO" id="GO:0008408">
    <property type="term" value="F:3'-5' exonuclease activity"/>
    <property type="evidence" value="ECO:0007669"/>
    <property type="project" value="InterPro"/>
</dbReference>
<feature type="region of interest" description="Disordered" evidence="1">
    <location>
        <begin position="349"/>
        <end position="382"/>
    </location>
</feature>
<dbReference type="PROSITE" id="PS50020">
    <property type="entry name" value="WW_DOMAIN_2"/>
    <property type="match status" value="1"/>
</dbReference>
<dbReference type="CDD" id="cd00201">
    <property type="entry name" value="WW"/>
    <property type="match status" value="1"/>
</dbReference>
<dbReference type="SMART" id="SM00456">
    <property type="entry name" value="WW"/>
    <property type="match status" value="1"/>
</dbReference>
<keyword evidence="4" id="KW-1185">Reference proteome</keyword>
<accession>A0AAD7XJR9</accession>
<dbReference type="Gene3D" id="3.30.420.10">
    <property type="entry name" value="Ribonuclease H-like superfamily/Ribonuclease H"/>
    <property type="match status" value="1"/>
</dbReference>
<gene>
    <name evidence="3" type="ORF">CTAYLR_004459</name>
</gene>
<comment type="caution">
    <text evidence="3">The sequence shown here is derived from an EMBL/GenBank/DDBJ whole genome shotgun (WGS) entry which is preliminary data.</text>
</comment>
<dbReference type="InterPro" id="IPR002562">
    <property type="entry name" value="3'-5'_exonuclease_dom"/>
</dbReference>
<feature type="compositionally biased region" description="Low complexity" evidence="1">
    <location>
        <begin position="1079"/>
        <end position="1093"/>
    </location>
</feature>
<dbReference type="SUPFAM" id="SSF53098">
    <property type="entry name" value="Ribonuclease H-like"/>
    <property type="match status" value="1"/>
</dbReference>
<proteinExistence type="predicted"/>
<evidence type="ECO:0000259" key="2">
    <source>
        <dbReference type="PROSITE" id="PS50020"/>
    </source>
</evidence>
<dbReference type="InterPro" id="IPR036020">
    <property type="entry name" value="WW_dom_sf"/>
</dbReference>
<evidence type="ECO:0000313" key="4">
    <source>
        <dbReference type="Proteomes" id="UP001230188"/>
    </source>
</evidence>
<dbReference type="InterPro" id="IPR052408">
    <property type="entry name" value="Exonuclease_MUT-7-like"/>
</dbReference>
<dbReference type="InterPro" id="IPR007214">
    <property type="entry name" value="YbaK/aa-tRNA-synth-assoc-dom"/>
</dbReference>
<dbReference type="Proteomes" id="UP001230188">
    <property type="component" value="Unassembled WGS sequence"/>
</dbReference>
<dbReference type="Gene3D" id="3.90.960.10">
    <property type="entry name" value="YbaK/aminoacyl-tRNA synthetase-associated domain"/>
    <property type="match status" value="1"/>
</dbReference>
<feature type="domain" description="WW" evidence="2">
    <location>
        <begin position="1094"/>
        <end position="1127"/>
    </location>
</feature>
<feature type="region of interest" description="Disordered" evidence="1">
    <location>
        <begin position="1030"/>
        <end position="1093"/>
    </location>
</feature>
<reference evidence="3" key="1">
    <citation type="submission" date="2023-01" db="EMBL/GenBank/DDBJ databases">
        <title>Metagenome sequencing of chrysophaentin producing Chrysophaeum taylorii.</title>
        <authorList>
            <person name="Davison J."/>
            <person name="Bewley C."/>
        </authorList>
    </citation>
    <scope>NUCLEOTIDE SEQUENCE</scope>
    <source>
        <strain evidence="3">NIES-1699</strain>
    </source>
</reference>
<dbReference type="InterPro" id="IPR015003">
    <property type="entry name" value="DUF1853"/>
</dbReference>
<dbReference type="PANTHER" id="PTHR47765">
    <property type="entry name" value="3'-5' EXONUCLEASE DOMAIN-CONTAINING PROTEIN"/>
    <property type="match status" value="1"/>
</dbReference>
<dbReference type="GO" id="GO:0002161">
    <property type="term" value="F:aminoacyl-tRNA deacylase activity"/>
    <property type="evidence" value="ECO:0007669"/>
    <property type="project" value="InterPro"/>
</dbReference>
<dbReference type="PANTHER" id="PTHR47765:SF2">
    <property type="entry name" value="EXONUCLEASE MUT-7 HOMOLOG"/>
    <property type="match status" value="1"/>
</dbReference>
<evidence type="ECO:0000313" key="3">
    <source>
        <dbReference type="EMBL" id="KAJ8601963.1"/>
    </source>
</evidence>
<name>A0AAD7XJR9_9STRA</name>
<dbReference type="InterPro" id="IPR001202">
    <property type="entry name" value="WW_dom"/>
</dbReference>
<dbReference type="Pfam" id="PF04073">
    <property type="entry name" value="tRNA_edit"/>
    <property type="match status" value="1"/>
</dbReference>
<evidence type="ECO:0000256" key="1">
    <source>
        <dbReference type="SAM" id="MobiDB-lite"/>
    </source>
</evidence>
<dbReference type="AlphaFoldDB" id="A0AAD7XJR9"/>
<dbReference type="InterPro" id="IPR036397">
    <property type="entry name" value="RNaseH_sf"/>
</dbReference>
<protein>
    <recommendedName>
        <fullName evidence="2">WW domain-containing protein</fullName>
    </recommendedName>
</protein>
<sequence length="1217" mass="132250">MNDILRELRSKVVRDLVWSVASPNLLCAEHRREEISAMPDDVGLRLAGASMAWLRGLDADSQGLVAFLRSRRNAQRLGFYMSALLEFFVQECPALATRKLVASQQLVRNGEVVGSLKFVFFCAPTDLGVRRALRLDPPGVAEVPGRPALCHWEASIKFFVHVRGPGDPLARYVGPFLHENLASRVETCGRKMALSRETSVRRWASRELAGDQDPHRVRRLSAMCALRGYLFYRGDAVETPEALAKDHGRGFWARSIDDCPRATRWVVLPKPHWLAPCRAELDGEGSWIVSAPPEAGGCLEVLPDLEAVVDLGVDTPVMLAALEPHDGSSLVETRRGFLLPGDWDSLKLRPKKRGGGGAAATASRRNTDEDDGGENTSGSCCAIATPSSTVEVDVEEAAESPQDLLRRLDGRRHDHDKKGRKVRDAKALAKRAAALLAATEEDAASRCDLALRCVRCLLEHGGYPRAVAARLGDALVAAVDEPPGVSEEEEEEEEEEKEELAERLFHDVVDGRLRGGLSFDVALKCARRFAPRAISALSAIDRLERALEGDDKQRVVVAAKLLLATAGERPRVPSRLLARCVRRLAREGAIDVAEKLVACPDDDDGGGASLASYDVQAARALVDECVALGHATKAKKLEKSYFRGLPPEDDVPGVLIRSDALDLSADGFLRLAVPVHVVSTFPTRLLLLRDHSVVAIDVEWPPFDASAPASLLQLATSEEVFLFDLPAMNDKATLAEYLRSKTTVFGFGLDTDIGKLRASYPEFADLDGSLKVVDLKRRSSLAVLAQQTLGARLRKDEQCSDWGRRPLTESQIHYAALDAFVLLAIASTIRVFDYPCIVDGVPEIVDPSSTTTTTIVAAKTLAFVGKDRSWLRVLAVLPVDARLDIAKLAAVVGADVRLAAQDELLPRFGFERGSVGPLGPQAPTVFDDSLRTATVACGCGQPGRQAVFLADDFVAGRLKSGRESFGSRNSSSQSCIREAWMAVERGLVAAVEACVAACSACARAAEAWQALCDERSLAYFAAEEAAVASSGGSPTTTLVEHEETSFGDTWSTASSSPPSSNKENEDQRWAKFPAAGLVPATTTTSPRTRARASSRLPDGWLELAAPDGWPIYVNPTLATTSWTRPELPRSTERFCGRVVNVQSHYAFVRTDPPILPRPDSARSAKHAKRVGDIFVYRADVDFELKARQQVTFQLAEYKGRVKAVQVRLQTDLPSPAN</sequence>
<dbReference type="GO" id="GO:0003676">
    <property type="term" value="F:nucleic acid binding"/>
    <property type="evidence" value="ECO:0007669"/>
    <property type="project" value="InterPro"/>
</dbReference>
<dbReference type="Pfam" id="PF01612">
    <property type="entry name" value="DNA_pol_A_exo1"/>
    <property type="match status" value="1"/>
</dbReference>